<dbReference type="AlphaFoldDB" id="A0A7M7HGJ6"/>
<dbReference type="EnsemblMetazoa" id="XM_011668633">
    <property type="protein sequence ID" value="XP_011666935"/>
    <property type="gene ID" value="LOC581454"/>
</dbReference>
<organism evidence="6 7">
    <name type="scientific">Strongylocentrotus purpuratus</name>
    <name type="common">Purple sea urchin</name>
    <dbReference type="NCBI Taxonomy" id="7668"/>
    <lineage>
        <taxon>Eukaryota</taxon>
        <taxon>Metazoa</taxon>
        <taxon>Echinodermata</taxon>
        <taxon>Eleutherozoa</taxon>
        <taxon>Echinozoa</taxon>
        <taxon>Echinoidea</taxon>
        <taxon>Euechinoidea</taxon>
        <taxon>Echinacea</taxon>
        <taxon>Camarodonta</taxon>
        <taxon>Echinidea</taxon>
        <taxon>Strongylocentrotidae</taxon>
        <taxon>Strongylocentrotus</taxon>
    </lineage>
</organism>
<dbReference type="InterPro" id="IPR011009">
    <property type="entry name" value="Kinase-like_dom_sf"/>
</dbReference>
<dbReference type="PROSITE" id="PS00108">
    <property type="entry name" value="PROTEIN_KINASE_ST"/>
    <property type="match status" value="1"/>
</dbReference>
<dbReference type="PROSITE" id="PS00107">
    <property type="entry name" value="PROTEIN_KINASE_ATP"/>
    <property type="match status" value="1"/>
</dbReference>
<dbReference type="PANTHER" id="PTHR44329">
    <property type="entry name" value="SERINE/THREONINE-PROTEIN KINASE TNNI3K-RELATED"/>
    <property type="match status" value="1"/>
</dbReference>
<feature type="domain" description="Protein kinase" evidence="5">
    <location>
        <begin position="1"/>
        <end position="263"/>
    </location>
</feature>
<evidence type="ECO:0000256" key="1">
    <source>
        <dbReference type="ARBA" id="ARBA00022741"/>
    </source>
</evidence>
<dbReference type="OMA" id="APECLIX"/>
<feature type="binding site" evidence="3">
    <location>
        <position position="27"/>
    </location>
    <ligand>
        <name>ATP</name>
        <dbReference type="ChEBI" id="CHEBI:30616"/>
    </ligand>
</feature>
<dbReference type="GO" id="GO:0004674">
    <property type="term" value="F:protein serine/threonine kinase activity"/>
    <property type="evidence" value="ECO:0007669"/>
    <property type="project" value="UniProtKB-KW"/>
</dbReference>
<protein>
    <recommendedName>
        <fullName evidence="5">Protein kinase domain-containing protein</fullName>
    </recommendedName>
</protein>
<keyword evidence="7" id="KW-1185">Reference proteome</keyword>
<dbReference type="RefSeq" id="XP_011666935.1">
    <property type="nucleotide sequence ID" value="XM_011668633.2"/>
</dbReference>
<proteinExistence type="inferred from homology"/>
<dbReference type="Gene3D" id="1.10.510.10">
    <property type="entry name" value="Transferase(Phosphotransferase) domain 1"/>
    <property type="match status" value="1"/>
</dbReference>
<evidence type="ECO:0000256" key="3">
    <source>
        <dbReference type="PROSITE-ProRule" id="PRU10141"/>
    </source>
</evidence>
<keyword evidence="1 3" id="KW-0547">Nucleotide-binding</keyword>
<dbReference type="SMART" id="SM00220">
    <property type="entry name" value="S_TKc"/>
    <property type="match status" value="1"/>
</dbReference>
<dbReference type="Pfam" id="PF00069">
    <property type="entry name" value="Pkinase"/>
    <property type="match status" value="1"/>
</dbReference>
<dbReference type="KEGG" id="spu:581454"/>
<dbReference type="GO" id="GO:0005524">
    <property type="term" value="F:ATP binding"/>
    <property type="evidence" value="ECO:0007669"/>
    <property type="project" value="UniProtKB-UniRule"/>
</dbReference>
<keyword evidence="4" id="KW-0723">Serine/threonine-protein kinase</keyword>
<dbReference type="Proteomes" id="UP000007110">
    <property type="component" value="Unassembled WGS sequence"/>
</dbReference>
<dbReference type="FunFam" id="3.30.200.20:FF:000907">
    <property type="entry name" value="Probable serine/threonine-protein kinase gdt2"/>
    <property type="match status" value="1"/>
</dbReference>
<dbReference type="OrthoDB" id="10261027at2759"/>
<comment type="similarity">
    <text evidence="4">Belongs to the protein kinase superfamily.</text>
</comment>
<dbReference type="InterPro" id="IPR000719">
    <property type="entry name" value="Prot_kinase_dom"/>
</dbReference>
<keyword evidence="4" id="KW-0808">Transferase</keyword>
<evidence type="ECO:0000313" key="6">
    <source>
        <dbReference type="EnsemblMetazoa" id="XP_011666935"/>
    </source>
</evidence>
<dbReference type="InterPro" id="IPR051681">
    <property type="entry name" value="Ser/Thr_Kinases-Pseudokinases"/>
</dbReference>
<reference evidence="7" key="1">
    <citation type="submission" date="2015-02" db="EMBL/GenBank/DDBJ databases">
        <title>Genome sequencing for Strongylocentrotus purpuratus.</title>
        <authorList>
            <person name="Murali S."/>
            <person name="Liu Y."/>
            <person name="Vee V."/>
            <person name="English A."/>
            <person name="Wang M."/>
            <person name="Skinner E."/>
            <person name="Han Y."/>
            <person name="Muzny D.M."/>
            <person name="Worley K.C."/>
            <person name="Gibbs R.A."/>
        </authorList>
    </citation>
    <scope>NUCLEOTIDE SEQUENCE</scope>
</reference>
<dbReference type="GeneID" id="581454"/>
<dbReference type="InParanoid" id="A0A7M7HGJ6"/>
<dbReference type="SUPFAM" id="SSF56112">
    <property type="entry name" value="Protein kinase-like (PK-like)"/>
    <property type="match status" value="1"/>
</dbReference>
<sequence>MGPVVGKGQFGVVHRASWRGTPVAVKKISIMGSRKDEIEKEVAIHRRATHPNIVQMMALGYQGKEAFLVMQFIEGPSLYTIIFPDRDDVEIPLDWAKKLRISREVLQAVTFMHGYNILHLDIKPANVLVDSATLRPYICDLGLAHIKNRNHMSQSSVNMKGTPSFMPPEALGPKKPGYRHTNKHDIWSVAGTLVELYSMKRLWGNSMDPISLMVLILTGQIDKPESLTAVDPRVQKILEPCFKRKPEERPSASGLLDQFNGLA</sequence>
<evidence type="ECO:0000259" key="5">
    <source>
        <dbReference type="PROSITE" id="PS50011"/>
    </source>
</evidence>
<dbReference type="InterPro" id="IPR017441">
    <property type="entry name" value="Protein_kinase_ATP_BS"/>
</dbReference>
<keyword evidence="4" id="KW-0418">Kinase</keyword>
<evidence type="ECO:0000256" key="4">
    <source>
        <dbReference type="RuleBase" id="RU000304"/>
    </source>
</evidence>
<accession>A0A7M7HGJ6</accession>
<evidence type="ECO:0000256" key="2">
    <source>
        <dbReference type="ARBA" id="ARBA00022840"/>
    </source>
</evidence>
<dbReference type="FunFam" id="1.10.510.10:FF:001916">
    <property type="entry name" value="Uncharacterized protein"/>
    <property type="match status" value="1"/>
</dbReference>
<evidence type="ECO:0000313" key="7">
    <source>
        <dbReference type="Proteomes" id="UP000007110"/>
    </source>
</evidence>
<name>A0A7M7HGJ6_STRPU</name>
<dbReference type="InterPro" id="IPR008271">
    <property type="entry name" value="Ser/Thr_kinase_AS"/>
</dbReference>
<keyword evidence="2 3" id="KW-0067">ATP-binding</keyword>
<dbReference type="PIRSF" id="PIRSF000654">
    <property type="entry name" value="Integrin-linked_kinase"/>
    <property type="match status" value="1"/>
</dbReference>
<reference evidence="6" key="2">
    <citation type="submission" date="2021-01" db="UniProtKB">
        <authorList>
            <consortium name="EnsemblMetazoa"/>
        </authorList>
    </citation>
    <scope>IDENTIFICATION</scope>
</reference>
<dbReference type="PROSITE" id="PS50011">
    <property type="entry name" value="PROTEIN_KINASE_DOM"/>
    <property type="match status" value="1"/>
</dbReference>